<organism evidence="1 2">
    <name type="scientific">Svornostia abyssi</name>
    <dbReference type="NCBI Taxonomy" id="2898438"/>
    <lineage>
        <taxon>Bacteria</taxon>
        <taxon>Bacillati</taxon>
        <taxon>Actinomycetota</taxon>
        <taxon>Thermoleophilia</taxon>
        <taxon>Solirubrobacterales</taxon>
        <taxon>Baekduiaceae</taxon>
        <taxon>Svornostia</taxon>
    </lineage>
</organism>
<keyword evidence="2" id="KW-1185">Reference proteome</keyword>
<evidence type="ECO:0000313" key="2">
    <source>
        <dbReference type="Proteomes" id="UP001058860"/>
    </source>
</evidence>
<evidence type="ECO:0000313" key="1">
    <source>
        <dbReference type="EMBL" id="UUY05131.1"/>
    </source>
</evidence>
<proteinExistence type="predicted"/>
<reference evidence="2" key="1">
    <citation type="submission" date="2021-11" db="EMBL/GenBank/DDBJ databases">
        <title>Cultivation dependent microbiological survey of springs from the worlds oldest radium mine currently devoted to the extraction of radon-saturated water.</title>
        <authorList>
            <person name="Kapinusova G."/>
            <person name="Smrhova T."/>
            <person name="Strejcek M."/>
            <person name="Suman J."/>
            <person name="Jani K."/>
            <person name="Pajer P."/>
            <person name="Uhlik O."/>
        </authorList>
    </citation>
    <scope>NUCLEOTIDE SEQUENCE [LARGE SCALE GENOMIC DNA]</scope>
    <source>
        <strain evidence="2">J379</strain>
    </source>
</reference>
<accession>A0ABY5PKD6</accession>
<sequence>MSDLPEQPTVTEVLRFEDLPLGSRGTRRAIVRWSDGTEGEGLTWYADEILVSEGDLIGKTRDQLRSLHFRRDRDWLQS</sequence>
<dbReference type="EMBL" id="CP088295">
    <property type="protein sequence ID" value="UUY05131.1"/>
    <property type="molecule type" value="Genomic_DNA"/>
</dbReference>
<protein>
    <submittedName>
        <fullName evidence="1">Uncharacterized protein</fullName>
    </submittedName>
</protein>
<dbReference type="RefSeq" id="WP_353865596.1">
    <property type="nucleotide sequence ID" value="NZ_CP088295.1"/>
</dbReference>
<dbReference type="Proteomes" id="UP001058860">
    <property type="component" value="Chromosome"/>
</dbReference>
<gene>
    <name evidence="1" type="ORF">LRS13_06270</name>
</gene>
<name>A0ABY5PKD6_9ACTN</name>